<dbReference type="Pfam" id="PF00691">
    <property type="entry name" value="OmpA"/>
    <property type="match status" value="1"/>
</dbReference>
<dbReference type="Proteomes" id="UP001628220">
    <property type="component" value="Unassembled WGS sequence"/>
</dbReference>
<feature type="domain" description="OmpA-like" evidence="5">
    <location>
        <begin position="524"/>
        <end position="668"/>
    </location>
</feature>
<dbReference type="SUPFAM" id="SSF82171">
    <property type="entry name" value="DPP6 N-terminal domain-like"/>
    <property type="match status" value="1"/>
</dbReference>
<comment type="caution">
    <text evidence="6">The sequence shown here is derived from an EMBL/GenBank/DDBJ whole genome shotgun (WGS) entry which is preliminary data.</text>
</comment>
<dbReference type="SUPFAM" id="SSF48452">
    <property type="entry name" value="TPR-like"/>
    <property type="match status" value="1"/>
</dbReference>
<reference evidence="6 7" key="1">
    <citation type="journal article" date="2025" name="Int. J. Syst. Evol. Microbiol.">
        <title>Desulfovibrio falkowii sp. nov., Porphyromonas miyakawae sp. nov., Mediterraneibacter flintii sp. nov. and Owariibacterium komagatae gen. nov., sp. nov., isolated from human faeces.</title>
        <authorList>
            <person name="Hamaguchi T."/>
            <person name="Ohara M."/>
            <person name="Hisatomi A."/>
            <person name="Sekiguchi K."/>
            <person name="Takeda J.I."/>
            <person name="Ueyama J."/>
            <person name="Ito M."/>
            <person name="Nishiwaki H."/>
            <person name="Ogi T."/>
            <person name="Hirayama M."/>
            <person name="Ohkuma M."/>
            <person name="Sakamoto M."/>
            <person name="Ohno K."/>
        </authorList>
    </citation>
    <scope>NUCLEOTIDE SEQUENCE [LARGE SCALE GENOMIC DNA]</scope>
    <source>
        <strain evidence="6 7">13CB11C</strain>
    </source>
</reference>
<keyword evidence="7" id="KW-1185">Reference proteome</keyword>
<dbReference type="SUPFAM" id="SSF49464">
    <property type="entry name" value="Carboxypeptidase regulatory domain-like"/>
    <property type="match status" value="1"/>
</dbReference>
<dbReference type="CDD" id="cd07185">
    <property type="entry name" value="OmpA_C-like"/>
    <property type="match status" value="1"/>
</dbReference>
<dbReference type="Pfam" id="PF13428">
    <property type="entry name" value="TPR_14"/>
    <property type="match status" value="1"/>
</dbReference>
<dbReference type="Gene3D" id="2.60.40.1120">
    <property type="entry name" value="Carboxypeptidase-like, regulatory domain"/>
    <property type="match status" value="1"/>
</dbReference>
<sequence>MATQHTITQALRVSLTLLLLCAFAFCSAGCRARRIKEAERADGAARYAEAAELYQKLYRSTPRKESEQKGYFAYKAAENYRMMRNPMRALSYYRIAHHLLPSDSASWLVEARLYEMLGRYEEARKLAEAHLVRQPDDAEATAMMQLLSMKDSLAENRLRYHVREMKAFNSARSDFAGVFAADGGEFIFSSARSRDEALADQPATGEKNNQLFSTKKNLRNEWSRPDSISGGINNGNDNATPALTPDGSTLYYTCVAQSDLYDRTAKIYRAARSGEGGYAAGTEVPLWDDSTRMAAHPALSPDGSKLVFVSTGGYGGKDLYSVAVSQIGVMPPTNLGSSINTSGDEMYPSFYNDSTLYFASDGHQGLGGLDIYCARLNEEGEWEVSHPGSPINSSFDDYGMAFNPTPDEAHSEEGYFASSRNDRRGYPHLFSFYRNAVTVTLEGYVSDREGYPIEGAIVRLVSDSDPLEYRTATSRVDGFFTLQLDTQTAYLLLASHADYLNQYLAFATDSVTESETYEIEFFLASRKRPEVFSDIYYDFDKATLRPESETALQEMAKILKENPDIRVLLSSHADRHGPDAYNQTLSEQRAHSVVAYLITLGIEEGRLEWQGFGKTRPRTITEAIRKQLPLPEEATQLTDELIATLSEEQQAIADQLNRRTEFVVIGELQPNELPAEDAQAGTADAQQ</sequence>
<evidence type="ECO:0000313" key="7">
    <source>
        <dbReference type="Proteomes" id="UP001628220"/>
    </source>
</evidence>
<evidence type="ECO:0000256" key="4">
    <source>
        <dbReference type="PROSITE-ProRule" id="PRU00473"/>
    </source>
</evidence>
<organism evidence="6 7">
    <name type="scientific">Porphyromonas miyakawae</name>
    <dbReference type="NCBI Taxonomy" id="3137470"/>
    <lineage>
        <taxon>Bacteria</taxon>
        <taxon>Pseudomonadati</taxon>
        <taxon>Bacteroidota</taxon>
        <taxon>Bacteroidia</taxon>
        <taxon>Bacteroidales</taxon>
        <taxon>Porphyromonadaceae</taxon>
        <taxon>Porphyromonas</taxon>
    </lineage>
</organism>
<dbReference type="Gene3D" id="2.120.10.30">
    <property type="entry name" value="TolB, C-terminal domain"/>
    <property type="match status" value="1"/>
</dbReference>
<dbReference type="InterPro" id="IPR050330">
    <property type="entry name" value="Bact_OuterMem_StrucFunc"/>
</dbReference>
<dbReference type="InterPro" id="IPR036737">
    <property type="entry name" value="OmpA-like_sf"/>
</dbReference>
<dbReference type="PRINTS" id="PR01021">
    <property type="entry name" value="OMPADOMAIN"/>
</dbReference>
<dbReference type="Gene3D" id="1.25.40.10">
    <property type="entry name" value="Tetratricopeptide repeat domain"/>
    <property type="match status" value="1"/>
</dbReference>
<dbReference type="InterPro" id="IPR011659">
    <property type="entry name" value="WD40"/>
</dbReference>
<dbReference type="PANTHER" id="PTHR30329:SF21">
    <property type="entry name" value="LIPOPROTEIN YIAD-RELATED"/>
    <property type="match status" value="1"/>
</dbReference>
<dbReference type="Gene3D" id="3.30.1330.60">
    <property type="entry name" value="OmpA-like domain"/>
    <property type="match status" value="1"/>
</dbReference>
<dbReference type="Pfam" id="PF07676">
    <property type="entry name" value="PD40"/>
    <property type="match status" value="3"/>
</dbReference>
<comment type="subcellular location">
    <subcellularLocation>
        <location evidence="1">Cell outer membrane</location>
    </subcellularLocation>
</comment>
<keyword evidence="2 4" id="KW-0472">Membrane</keyword>
<evidence type="ECO:0000256" key="2">
    <source>
        <dbReference type="ARBA" id="ARBA00023136"/>
    </source>
</evidence>
<gene>
    <name evidence="6" type="ORF">Tsumi_12660</name>
</gene>
<proteinExistence type="predicted"/>
<dbReference type="PANTHER" id="PTHR30329">
    <property type="entry name" value="STATOR ELEMENT OF FLAGELLAR MOTOR COMPLEX"/>
    <property type="match status" value="1"/>
</dbReference>
<dbReference type="InterPro" id="IPR006665">
    <property type="entry name" value="OmpA-like"/>
</dbReference>
<dbReference type="InterPro" id="IPR011042">
    <property type="entry name" value="6-blade_b-propeller_TolB-like"/>
</dbReference>
<keyword evidence="3" id="KW-0998">Cell outer membrane</keyword>
<evidence type="ECO:0000256" key="1">
    <source>
        <dbReference type="ARBA" id="ARBA00004442"/>
    </source>
</evidence>
<dbReference type="PROSITE" id="PS51123">
    <property type="entry name" value="OMPA_2"/>
    <property type="match status" value="1"/>
</dbReference>
<dbReference type="InterPro" id="IPR011990">
    <property type="entry name" value="TPR-like_helical_dom_sf"/>
</dbReference>
<dbReference type="InterPro" id="IPR008969">
    <property type="entry name" value="CarboxyPept-like_regulatory"/>
</dbReference>
<evidence type="ECO:0000256" key="3">
    <source>
        <dbReference type="ARBA" id="ARBA00023237"/>
    </source>
</evidence>
<dbReference type="SUPFAM" id="SSF103088">
    <property type="entry name" value="OmpA-like"/>
    <property type="match status" value="1"/>
</dbReference>
<evidence type="ECO:0000313" key="6">
    <source>
        <dbReference type="EMBL" id="GAB1252160.1"/>
    </source>
</evidence>
<evidence type="ECO:0000259" key="5">
    <source>
        <dbReference type="PROSITE" id="PS51123"/>
    </source>
</evidence>
<protein>
    <submittedName>
        <fullName evidence="6">OmpA family protein</fullName>
    </submittedName>
</protein>
<dbReference type="InterPro" id="IPR006664">
    <property type="entry name" value="OMP_bac"/>
</dbReference>
<accession>A0ABQ0E366</accession>
<dbReference type="EMBL" id="BAAFSF010000004">
    <property type="protein sequence ID" value="GAB1252160.1"/>
    <property type="molecule type" value="Genomic_DNA"/>
</dbReference>
<name>A0ABQ0E366_9PORP</name>